<gene>
    <name evidence="2" type="ORF">LJ757_09775</name>
</gene>
<evidence type="ECO:0000313" key="3">
    <source>
        <dbReference type="Proteomes" id="UP001139158"/>
    </source>
</evidence>
<protein>
    <submittedName>
        <fullName evidence="2">Uncharacterized protein</fullName>
    </submittedName>
</protein>
<dbReference type="Proteomes" id="UP001139158">
    <property type="component" value="Unassembled WGS sequence"/>
</dbReference>
<name>A0A9X1SCX4_9MICC</name>
<sequence>MGIFGKKRSSGKEPAQEEGPDPYLTVFSASEANDFRALTREVFAEMGFEVQMHPDHAVDSEGRKYGFWNIAALCSGLPRADWRPAITGHLKNVLAGFDQDPFAALSPEDAAKQTFTRLYDESAFPSLEGYPHREFAPGIVELLALDLPESVAMFDHQKAQHFGGWEALRNQGIANLQGLDVERLQTIPAHGATFSCLSGNSFYTGSRAVLLPGLATQVTGKRVHEDLGWLLCVPNRHQVAWHIIEDASIVGAVQGMAGFGIEAYSSVPGPVSPHVYWSNGSGYEQLTHRKDDGTLVVRVSPNFQRVIEAVTAATPGS</sequence>
<comment type="caution">
    <text evidence="2">The sequence shown here is derived from an EMBL/GenBank/DDBJ whole genome shotgun (WGS) entry which is preliminary data.</text>
</comment>
<feature type="region of interest" description="Disordered" evidence="1">
    <location>
        <begin position="1"/>
        <end position="23"/>
    </location>
</feature>
<reference evidence="2" key="1">
    <citation type="submission" date="2021-10" db="EMBL/GenBank/DDBJ databases">
        <title>Novel species in genus Arthrobacter.</title>
        <authorList>
            <person name="Liu Y."/>
        </authorList>
    </citation>
    <scope>NUCLEOTIDE SEQUENCE</scope>
    <source>
        <strain evidence="2">Zg-Y453</strain>
    </source>
</reference>
<evidence type="ECO:0000256" key="1">
    <source>
        <dbReference type="SAM" id="MobiDB-lite"/>
    </source>
</evidence>
<dbReference type="RefSeq" id="WP_227895963.1">
    <property type="nucleotide sequence ID" value="NZ_CP099466.1"/>
</dbReference>
<proteinExistence type="predicted"/>
<dbReference type="AlphaFoldDB" id="A0A9X1SCX4"/>
<organism evidence="2 3">
    <name type="scientific">Arthrobacter caoxuetaonis</name>
    <dbReference type="NCBI Taxonomy" id="2886935"/>
    <lineage>
        <taxon>Bacteria</taxon>
        <taxon>Bacillati</taxon>
        <taxon>Actinomycetota</taxon>
        <taxon>Actinomycetes</taxon>
        <taxon>Micrococcales</taxon>
        <taxon>Micrococcaceae</taxon>
        <taxon>Arthrobacter</taxon>
    </lineage>
</organism>
<dbReference type="EMBL" id="JAJFZV010000009">
    <property type="protein sequence ID" value="MCC3298091.1"/>
    <property type="molecule type" value="Genomic_DNA"/>
</dbReference>
<keyword evidence="3" id="KW-1185">Reference proteome</keyword>
<evidence type="ECO:0000313" key="2">
    <source>
        <dbReference type="EMBL" id="MCC3298091.1"/>
    </source>
</evidence>
<accession>A0A9X1SCX4</accession>